<name>A0A7C8LKG2_9FIRM</name>
<organism evidence="1 2">
    <name type="scientific">Defluviitalea raffinosedens</name>
    <dbReference type="NCBI Taxonomy" id="1450156"/>
    <lineage>
        <taxon>Bacteria</taxon>
        <taxon>Bacillati</taxon>
        <taxon>Bacillota</taxon>
        <taxon>Clostridia</taxon>
        <taxon>Lachnospirales</taxon>
        <taxon>Defluviitaleaceae</taxon>
        <taxon>Defluviitalea</taxon>
    </lineage>
</organism>
<gene>
    <name evidence="1" type="ORF">GND95_08760</name>
</gene>
<reference evidence="1 2" key="1">
    <citation type="submission" date="2019-12" db="EMBL/GenBank/DDBJ databases">
        <title>Defluviitalea raffinosedens, isolated from a biogas fermenter, genome sequencing and characterization.</title>
        <authorList>
            <person name="Rettenmaier R."/>
            <person name="Schneider M."/>
            <person name="Neuhaus K."/>
            <person name="Liebl W."/>
            <person name="Zverlov V."/>
        </authorList>
    </citation>
    <scope>NUCLEOTIDE SEQUENCE [LARGE SCALE GENOMIC DNA]</scope>
    <source>
        <strain evidence="1 2">249c-K6</strain>
    </source>
</reference>
<proteinExistence type="predicted"/>
<accession>A0A7C8LKG2</accession>
<keyword evidence="2" id="KW-1185">Reference proteome</keyword>
<protein>
    <submittedName>
        <fullName evidence="1">Uncharacterized protein</fullName>
    </submittedName>
</protein>
<dbReference type="EMBL" id="WSLF01000007">
    <property type="protein sequence ID" value="KAE9633734.1"/>
    <property type="molecule type" value="Genomic_DNA"/>
</dbReference>
<dbReference type="RefSeq" id="WP_158740514.1">
    <property type="nucleotide sequence ID" value="NZ_WSLF01000007.1"/>
</dbReference>
<comment type="caution">
    <text evidence="1">The sequence shown here is derived from an EMBL/GenBank/DDBJ whole genome shotgun (WGS) entry which is preliminary data.</text>
</comment>
<evidence type="ECO:0000313" key="2">
    <source>
        <dbReference type="Proteomes" id="UP000483018"/>
    </source>
</evidence>
<dbReference type="Proteomes" id="UP000483018">
    <property type="component" value="Unassembled WGS sequence"/>
</dbReference>
<dbReference type="AlphaFoldDB" id="A0A7C8LKG2"/>
<sequence length="126" mass="14630">MSKEKEILDYLKQMDKKLDKKFLKIEERLGIAEEKAAKQERDIDNIYRILAKLAQDRSTVLKQHGTQYALDSKAVSQVLEDNGYSRVKALRELSEAGYIEHFGDQFSKSVRTEEGYKRAVVINIYN</sequence>
<evidence type="ECO:0000313" key="1">
    <source>
        <dbReference type="EMBL" id="KAE9633734.1"/>
    </source>
</evidence>